<dbReference type="NCBIfam" id="NF033516">
    <property type="entry name" value="transpos_IS3"/>
    <property type="match status" value="1"/>
</dbReference>
<feature type="domain" description="Integrase catalytic" evidence="2">
    <location>
        <begin position="99"/>
        <end position="261"/>
    </location>
</feature>
<evidence type="ECO:0000259" key="2">
    <source>
        <dbReference type="PROSITE" id="PS50994"/>
    </source>
</evidence>
<dbReference type="InterPro" id="IPR050900">
    <property type="entry name" value="Transposase_IS3/IS150/IS904"/>
</dbReference>
<dbReference type="PROSITE" id="PS50994">
    <property type="entry name" value="INTEGRASE"/>
    <property type="match status" value="1"/>
</dbReference>
<evidence type="ECO:0000256" key="1">
    <source>
        <dbReference type="ARBA" id="ARBA00002286"/>
    </source>
</evidence>
<dbReference type="Proteomes" id="UP000515847">
    <property type="component" value="Chromosome"/>
</dbReference>
<dbReference type="PANTHER" id="PTHR46889">
    <property type="entry name" value="TRANSPOSASE INSF FOR INSERTION SEQUENCE IS3B-RELATED"/>
    <property type="match status" value="1"/>
</dbReference>
<reference evidence="3 4" key="1">
    <citation type="journal article" date="2019" name="Front. Microbiol.">
        <title>Thermoanaerosceptrum fracticalcis gen. nov. sp. nov., a Novel Fumarate-Fermenting Microorganism From a Deep Fractured Carbonate Aquifer of the US Great Basin.</title>
        <authorList>
            <person name="Hamilton-Brehm S.D."/>
            <person name="Stewart L.E."/>
            <person name="Zavarin M."/>
            <person name="Caldwell M."/>
            <person name="Lawson P.A."/>
            <person name="Onstott T.C."/>
            <person name="Grzymski J."/>
            <person name="Neveux I."/>
            <person name="Lollar B.S."/>
            <person name="Russell C.E."/>
            <person name="Moser D.P."/>
        </authorList>
    </citation>
    <scope>NUCLEOTIDE SEQUENCE [LARGE SCALE GENOMIC DNA]</scope>
    <source>
        <strain evidence="3 4">DRI-13</strain>
    </source>
</reference>
<comment type="function">
    <text evidence="1">Involved in the transposition of the insertion sequence.</text>
</comment>
<dbReference type="GO" id="GO:0015074">
    <property type="term" value="P:DNA integration"/>
    <property type="evidence" value="ECO:0007669"/>
    <property type="project" value="InterPro"/>
</dbReference>
<evidence type="ECO:0000313" key="4">
    <source>
        <dbReference type="Proteomes" id="UP000515847"/>
    </source>
</evidence>
<dbReference type="Pfam" id="PF00665">
    <property type="entry name" value="rve"/>
    <property type="match status" value="1"/>
</dbReference>
<proteinExistence type="predicted"/>
<dbReference type="InterPro" id="IPR012337">
    <property type="entry name" value="RNaseH-like_sf"/>
</dbReference>
<sequence>MHRSAYYDWLSRPITMRRQEDQELTEIIKQIFQESRQTYGHRRIKKVLKRKGIKCSNRRLARLMKENGLISRLKRKYKATTNSNHGYPVAPNLLEKDFNAERPNQKWVGDITYIPTDEGRLYLAAVEDLFHKKVIGWTLDSRMTKQLTIDAIEQAIMKGKPAQGLIFHSDRGSQYAAYAYQDKLVSNGIWQSMSAKGDCYDNACMESFFATLKKELIHGRRFRTRDEAKLMIIDYIETFYNAKRLHSALGYMSLIEFERHYRKSLAA</sequence>
<protein>
    <submittedName>
        <fullName evidence="3">IS3 family transposase</fullName>
    </submittedName>
</protein>
<dbReference type="AlphaFoldDB" id="A0A7G6E1V1"/>
<accession>A0A7G6E1V1</accession>
<name>A0A7G6E1V1_THEFR</name>
<gene>
    <name evidence="3" type="ORF">BR63_06820</name>
</gene>
<organism evidence="3 4">
    <name type="scientific">Thermanaerosceptrum fracticalcis</name>
    <dbReference type="NCBI Taxonomy" id="1712410"/>
    <lineage>
        <taxon>Bacteria</taxon>
        <taxon>Bacillati</taxon>
        <taxon>Bacillota</taxon>
        <taxon>Clostridia</taxon>
        <taxon>Eubacteriales</taxon>
        <taxon>Peptococcaceae</taxon>
        <taxon>Thermanaerosceptrum</taxon>
    </lineage>
</organism>
<dbReference type="Pfam" id="PF13276">
    <property type="entry name" value="HTH_21"/>
    <property type="match status" value="1"/>
</dbReference>
<keyword evidence="4" id="KW-1185">Reference proteome</keyword>
<dbReference type="EMBL" id="CP045798">
    <property type="protein sequence ID" value="QNB46055.1"/>
    <property type="molecule type" value="Genomic_DNA"/>
</dbReference>
<dbReference type="GO" id="GO:0003676">
    <property type="term" value="F:nucleic acid binding"/>
    <property type="evidence" value="ECO:0007669"/>
    <property type="project" value="InterPro"/>
</dbReference>
<dbReference type="Pfam" id="PF13333">
    <property type="entry name" value="rve_2"/>
    <property type="match status" value="1"/>
</dbReference>
<dbReference type="InterPro" id="IPR025948">
    <property type="entry name" value="HTH-like_dom"/>
</dbReference>
<dbReference type="SUPFAM" id="SSF53098">
    <property type="entry name" value="Ribonuclease H-like"/>
    <property type="match status" value="1"/>
</dbReference>
<dbReference type="InterPro" id="IPR001584">
    <property type="entry name" value="Integrase_cat-core"/>
</dbReference>
<dbReference type="InterPro" id="IPR048020">
    <property type="entry name" value="Transpos_IS3"/>
</dbReference>
<evidence type="ECO:0000313" key="3">
    <source>
        <dbReference type="EMBL" id="QNB46055.1"/>
    </source>
</evidence>
<dbReference type="Gene3D" id="3.30.420.10">
    <property type="entry name" value="Ribonuclease H-like superfamily/Ribonuclease H"/>
    <property type="match status" value="1"/>
</dbReference>
<dbReference type="PANTHER" id="PTHR46889:SF4">
    <property type="entry name" value="TRANSPOSASE INSO FOR INSERTION SEQUENCE ELEMENT IS911B-RELATED"/>
    <property type="match status" value="1"/>
</dbReference>
<dbReference type="InterPro" id="IPR036397">
    <property type="entry name" value="RNaseH_sf"/>
</dbReference>
<dbReference type="KEGG" id="tfr:BR63_06820"/>